<dbReference type="CDD" id="cd20169">
    <property type="entry name" value="Peptidase_M90_mtfA"/>
    <property type="match status" value="1"/>
</dbReference>
<dbReference type="PANTHER" id="PTHR30164">
    <property type="entry name" value="MTFA PEPTIDASE"/>
    <property type="match status" value="1"/>
</dbReference>
<proteinExistence type="predicted"/>
<dbReference type="GO" id="GO:0004177">
    <property type="term" value="F:aminopeptidase activity"/>
    <property type="evidence" value="ECO:0007669"/>
    <property type="project" value="TreeGrafter"/>
</dbReference>
<dbReference type="SUPFAM" id="SSF55486">
    <property type="entry name" value="Metalloproteases ('zincins'), catalytic domain"/>
    <property type="match status" value="1"/>
</dbReference>
<dbReference type="Pfam" id="PF06167">
    <property type="entry name" value="Peptidase_M90"/>
    <property type="match status" value="1"/>
</dbReference>
<sequence>MPALLLLGAILTATGWFFGQPWWRRRRRLALAAQPFPARWQQWLYERTDLTQQLPPMLLRQLQGLIRIFVHEKRFVGCNGLTVTEEMRVVIAAYACLLLVNRPDVPRVHFYDELMSILVYPTAFVVRETQHLGHGVVREGPRILSGQAWNAQRILLSWEDIEEGMRTGHNVVLHEFAHYLDMEDESMDGAPRLGSRRAYQQWAGVFWAEYERLRADLEAGRPTFLNPYAASEPAEFFAVVTEAFYRQGRELERQHPGLYEQLRRYYRVDPARWPAFTEPA</sequence>
<dbReference type="GO" id="GO:0008237">
    <property type="term" value="F:metallopeptidase activity"/>
    <property type="evidence" value="ECO:0007669"/>
    <property type="project" value="InterPro"/>
</dbReference>
<dbReference type="InterPro" id="IPR024079">
    <property type="entry name" value="MetalloPept_cat_dom_sf"/>
</dbReference>
<dbReference type="InterPro" id="IPR010384">
    <property type="entry name" value="MtfA_fam"/>
</dbReference>
<dbReference type="GO" id="GO:0005829">
    <property type="term" value="C:cytosol"/>
    <property type="evidence" value="ECO:0007669"/>
    <property type="project" value="TreeGrafter"/>
</dbReference>
<dbReference type="Proteomes" id="UP000070250">
    <property type="component" value="Chromosome"/>
</dbReference>
<organism evidence="1 2">
    <name type="scientific">Steroidobacter denitrificans</name>
    <dbReference type="NCBI Taxonomy" id="465721"/>
    <lineage>
        <taxon>Bacteria</taxon>
        <taxon>Pseudomonadati</taxon>
        <taxon>Pseudomonadota</taxon>
        <taxon>Gammaproteobacteria</taxon>
        <taxon>Steroidobacterales</taxon>
        <taxon>Steroidobacteraceae</taxon>
        <taxon>Steroidobacter</taxon>
    </lineage>
</organism>
<keyword evidence="2" id="KW-1185">Reference proteome</keyword>
<dbReference type="KEGG" id="sdf:ACG33_04215"/>
<dbReference type="EMBL" id="CP011971">
    <property type="protein sequence ID" value="AMN46324.1"/>
    <property type="molecule type" value="Genomic_DNA"/>
</dbReference>
<protein>
    <recommendedName>
        <fullName evidence="3">Zinc-dependent peptidase</fullName>
    </recommendedName>
</protein>
<evidence type="ECO:0000313" key="1">
    <source>
        <dbReference type="EMBL" id="AMN46324.1"/>
    </source>
</evidence>
<evidence type="ECO:0000313" key="2">
    <source>
        <dbReference type="Proteomes" id="UP000070250"/>
    </source>
</evidence>
<dbReference type="PANTHER" id="PTHR30164:SF2">
    <property type="entry name" value="PROTEIN MTFA"/>
    <property type="match status" value="1"/>
</dbReference>
<reference evidence="1 2" key="1">
    <citation type="submission" date="2015-06" db="EMBL/GenBank/DDBJ databases">
        <title>A Comprehensive Approach to Explore the Metabolic and Phylogenetic Diversity of Bacterial Steroid Degradation in the Environment: Testosterone as an Example.</title>
        <authorList>
            <person name="Yang F.-C."/>
            <person name="Chen Y.-L."/>
            <person name="Yu C.-P."/>
            <person name="Tang S.-L."/>
            <person name="Wang P.-H."/>
            <person name="Ismail W."/>
            <person name="Wang C.-H."/>
            <person name="Yang C.-Y."/>
            <person name="Chiang Y.-R."/>
        </authorList>
    </citation>
    <scope>NUCLEOTIDE SEQUENCE [LARGE SCALE GENOMIC DNA]</scope>
    <source>
        <strain evidence="1 2">DSM 18526</strain>
    </source>
</reference>
<dbReference type="Gene3D" id="3.40.390.10">
    <property type="entry name" value="Collagenase (Catalytic Domain)"/>
    <property type="match status" value="1"/>
</dbReference>
<dbReference type="STRING" id="465721.ACG33_04215"/>
<dbReference type="Gene3D" id="1.10.472.150">
    <property type="entry name" value="Glucose-regulated metallo-peptidase M90, N-terminal domain"/>
    <property type="match status" value="1"/>
</dbReference>
<dbReference type="AlphaFoldDB" id="A0A127F7C5"/>
<gene>
    <name evidence="1" type="ORF">ACG33_04215</name>
</gene>
<name>A0A127F7C5_STEDE</name>
<evidence type="ECO:0008006" key="3">
    <source>
        <dbReference type="Google" id="ProtNLM"/>
    </source>
</evidence>
<accession>A0A127F7C5</accession>
<dbReference type="InterPro" id="IPR042252">
    <property type="entry name" value="MtfA_N"/>
</dbReference>